<dbReference type="InterPro" id="IPR031139">
    <property type="entry name" value="RPGRIP1_fam"/>
</dbReference>
<feature type="non-terminal residue" evidence="3">
    <location>
        <position position="273"/>
    </location>
</feature>
<evidence type="ECO:0000313" key="4">
    <source>
        <dbReference type="Proteomes" id="UP001432027"/>
    </source>
</evidence>
<sequence length="273" mass="30142">LPPLPPLRASLGDLPPISSLPPIAKPRLSLTGRERISAEEYSFDDSRGDEEHKTTSIRFGEPMHTSVPPSEDSSIASSPPGFRRHRPQKSVPSLEAVAAKGLLKERRLAEDILEEGSSSEEVTVIITIGSFYAAPGSRLLSRDIQEAGVAIDWVFLDLPLIECISNPFKPPSMASLPVNVGFTKEYRLSGKRLALFRQWIKLGVRIEFTIVSNAGDDSEEIGAAQLELLLHPQRSEALLRFSFKDEQADVADVEVSIEHNMSEEEGEEDEEEE</sequence>
<comment type="caution">
    <text evidence="3">The sequence shown here is derived from an EMBL/GenBank/DDBJ whole genome shotgun (WGS) entry which is preliminary data.</text>
</comment>
<name>A0AAV5UQT8_9BILA</name>
<feature type="region of interest" description="Disordered" evidence="1">
    <location>
        <begin position="1"/>
        <end position="90"/>
    </location>
</feature>
<evidence type="ECO:0000256" key="1">
    <source>
        <dbReference type="SAM" id="MobiDB-lite"/>
    </source>
</evidence>
<keyword evidence="4" id="KW-1185">Reference proteome</keyword>
<dbReference type="Gene3D" id="2.60.40.150">
    <property type="entry name" value="C2 domain"/>
    <property type="match status" value="1"/>
</dbReference>
<evidence type="ECO:0000313" key="2">
    <source>
        <dbReference type="EMBL" id="GMS84706.1"/>
    </source>
</evidence>
<dbReference type="InterPro" id="IPR035892">
    <property type="entry name" value="C2_domain_sf"/>
</dbReference>
<accession>A0AAV5UQT8</accession>
<dbReference type="GO" id="GO:1905515">
    <property type="term" value="P:non-motile cilium assembly"/>
    <property type="evidence" value="ECO:0007669"/>
    <property type="project" value="TreeGrafter"/>
</dbReference>
<dbReference type="AlphaFoldDB" id="A0AAV5UQT8"/>
<feature type="non-terminal residue" evidence="3">
    <location>
        <position position="1"/>
    </location>
</feature>
<gene>
    <name evidence="3" type="ORF">PENTCL1PPCAC_30764</name>
    <name evidence="2" type="ORF">PENTCL1PPCAC_6881</name>
</gene>
<dbReference type="GO" id="GO:0035869">
    <property type="term" value="C:ciliary transition zone"/>
    <property type="evidence" value="ECO:0007669"/>
    <property type="project" value="TreeGrafter"/>
</dbReference>
<dbReference type="PANTHER" id="PTHR14240:SF1">
    <property type="entry name" value="PROTEIN FANTOM-RELATED"/>
    <property type="match status" value="1"/>
</dbReference>
<organism evidence="3 4">
    <name type="scientific">Pristionchus entomophagus</name>
    <dbReference type="NCBI Taxonomy" id="358040"/>
    <lineage>
        <taxon>Eukaryota</taxon>
        <taxon>Metazoa</taxon>
        <taxon>Ecdysozoa</taxon>
        <taxon>Nematoda</taxon>
        <taxon>Chromadorea</taxon>
        <taxon>Rhabditida</taxon>
        <taxon>Rhabditina</taxon>
        <taxon>Diplogasteromorpha</taxon>
        <taxon>Diplogasteroidea</taxon>
        <taxon>Neodiplogasteridae</taxon>
        <taxon>Pristionchus</taxon>
    </lineage>
</organism>
<proteinExistence type="predicted"/>
<feature type="compositionally biased region" description="Basic and acidic residues" evidence="1">
    <location>
        <begin position="32"/>
        <end position="54"/>
    </location>
</feature>
<dbReference type="EMBL" id="BTSX01000002">
    <property type="protein sequence ID" value="GMS84706.1"/>
    <property type="molecule type" value="Genomic_DNA"/>
</dbReference>
<feature type="compositionally biased region" description="Polar residues" evidence="1">
    <location>
        <begin position="67"/>
        <end position="77"/>
    </location>
</feature>
<evidence type="ECO:0008006" key="5">
    <source>
        <dbReference type="Google" id="ProtNLM"/>
    </source>
</evidence>
<dbReference type="EMBL" id="BTSX01000128">
    <property type="protein sequence ID" value="GMT08590.1"/>
    <property type="molecule type" value="Genomic_DNA"/>
</dbReference>
<dbReference type="PANTHER" id="PTHR14240">
    <property type="entry name" value="RETINITIS PIGMENTOSA GTPASE REGULATOR-INTERACTING PROTEIN"/>
    <property type="match status" value="1"/>
</dbReference>
<dbReference type="Proteomes" id="UP001432027">
    <property type="component" value="Unassembled WGS sequence"/>
</dbReference>
<reference evidence="3" key="1">
    <citation type="submission" date="2023-10" db="EMBL/GenBank/DDBJ databases">
        <title>Genome assembly of Pristionchus species.</title>
        <authorList>
            <person name="Yoshida K."/>
            <person name="Sommer R.J."/>
        </authorList>
    </citation>
    <scope>NUCLEOTIDE SEQUENCE</scope>
    <source>
        <strain evidence="3">RS0144</strain>
    </source>
</reference>
<evidence type="ECO:0000313" key="3">
    <source>
        <dbReference type="EMBL" id="GMT08590.1"/>
    </source>
</evidence>
<protein>
    <recommendedName>
        <fullName evidence="5">RPGRIP1 C-terminal domain-containing protein</fullName>
    </recommendedName>
</protein>